<dbReference type="EMBL" id="JANPWB010000016">
    <property type="protein sequence ID" value="KAJ1085474.1"/>
    <property type="molecule type" value="Genomic_DNA"/>
</dbReference>
<gene>
    <name evidence="1" type="ORF">NDU88_005606</name>
</gene>
<dbReference type="AlphaFoldDB" id="A0AAV7L5B8"/>
<accession>A0AAV7L5B8</accession>
<evidence type="ECO:0000313" key="2">
    <source>
        <dbReference type="Proteomes" id="UP001066276"/>
    </source>
</evidence>
<comment type="caution">
    <text evidence="1">The sequence shown here is derived from an EMBL/GenBank/DDBJ whole genome shotgun (WGS) entry which is preliminary data.</text>
</comment>
<sequence length="89" mass="9955">MYWTAKHLADLVIDYLSMEVAIHQRRVQSGASRAARASSFQRTCVRSACLLGNVPPETLTPLPLRVSLATGTLRRLTALPLASPRRRRR</sequence>
<keyword evidence="2" id="KW-1185">Reference proteome</keyword>
<reference evidence="1" key="1">
    <citation type="journal article" date="2022" name="bioRxiv">
        <title>Sequencing and chromosome-scale assembly of the giantPleurodeles waltlgenome.</title>
        <authorList>
            <person name="Brown T."/>
            <person name="Elewa A."/>
            <person name="Iarovenko S."/>
            <person name="Subramanian E."/>
            <person name="Araus A.J."/>
            <person name="Petzold A."/>
            <person name="Susuki M."/>
            <person name="Suzuki K.-i.T."/>
            <person name="Hayashi T."/>
            <person name="Toyoda A."/>
            <person name="Oliveira C."/>
            <person name="Osipova E."/>
            <person name="Leigh N.D."/>
            <person name="Simon A."/>
            <person name="Yun M.H."/>
        </authorList>
    </citation>
    <scope>NUCLEOTIDE SEQUENCE</scope>
    <source>
        <strain evidence="1">20211129_DDA</strain>
        <tissue evidence="1">Liver</tissue>
    </source>
</reference>
<organism evidence="1 2">
    <name type="scientific">Pleurodeles waltl</name>
    <name type="common">Iberian ribbed newt</name>
    <dbReference type="NCBI Taxonomy" id="8319"/>
    <lineage>
        <taxon>Eukaryota</taxon>
        <taxon>Metazoa</taxon>
        <taxon>Chordata</taxon>
        <taxon>Craniata</taxon>
        <taxon>Vertebrata</taxon>
        <taxon>Euteleostomi</taxon>
        <taxon>Amphibia</taxon>
        <taxon>Batrachia</taxon>
        <taxon>Caudata</taxon>
        <taxon>Salamandroidea</taxon>
        <taxon>Salamandridae</taxon>
        <taxon>Pleurodelinae</taxon>
        <taxon>Pleurodeles</taxon>
    </lineage>
</organism>
<proteinExistence type="predicted"/>
<dbReference type="Proteomes" id="UP001066276">
    <property type="component" value="Chromosome 12"/>
</dbReference>
<name>A0AAV7L5B8_PLEWA</name>
<protein>
    <submittedName>
        <fullName evidence="1">Uncharacterized protein</fullName>
    </submittedName>
</protein>
<evidence type="ECO:0000313" key="1">
    <source>
        <dbReference type="EMBL" id="KAJ1085474.1"/>
    </source>
</evidence>